<protein>
    <submittedName>
        <fullName evidence="1">Oidioi.mRNA.OKI2018_I69.chr1.g459.t1.cds</fullName>
    </submittedName>
</protein>
<dbReference type="EMBL" id="OU015566">
    <property type="protein sequence ID" value="CAG5102771.1"/>
    <property type="molecule type" value="Genomic_DNA"/>
</dbReference>
<evidence type="ECO:0000313" key="1">
    <source>
        <dbReference type="EMBL" id="CAG5102771.1"/>
    </source>
</evidence>
<name>A0ABN7SLL0_OIKDI</name>
<evidence type="ECO:0000313" key="2">
    <source>
        <dbReference type="Proteomes" id="UP001158576"/>
    </source>
</evidence>
<gene>
    <name evidence="1" type="ORF">OKIOD_LOCUS9224</name>
</gene>
<keyword evidence="2" id="KW-1185">Reference proteome</keyword>
<organism evidence="1 2">
    <name type="scientific">Oikopleura dioica</name>
    <name type="common">Tunicate</name>
    <dbReference type="NCBI Taxonomy" id="34765"/>
    <lineage>
        <taxon>Eukaryota</taxon>
        <taxon>Metazoa</taxon>
        <taxon>Chordata</taxon>
        <taxon>Tunicata</taxon>
        <taxon>Appendicularia</taxon>
        <taxon>Copelata</taxon>
        <taxon>Oikopleuridae</taxon>
        <taxon>Oikopleura</taxon>
    </lineage>
</organism>
<proteinExistence type="predicted"/>
<dbReference type="Proteomes" id="UP001158576">
    <property type="component" value="Chromosome 1"/>
</dbReference>
<reference evidence="1 2" key="1">
    <citation type="submission" date="2021-04" db="EMBL/GenBank/DDBJ databases">
        <authorList>
            <person name="Bliznina A."/>
        </authorList>
    </citation>
    <scope>NUCLEOTIDE SEQUENCE [LARGE SCALE GENOMIC DNA]</scope>
</reference>
<sequence length="113" mass="12869">MQNTEKDCFEKYFQAQSALFCNDRICDADCRKYSFVEVVKAEEEALFDFDCRAKVLGPGRHICENQQPIALKRNEEGSGWTTTESPNSSAQNISSSNLIFLIFLFLLSKIIKS</sequence>
<accession>A0ABN7SLL0</accession>